<keyword evidence="7" id="KW-0472">Membrane</keyword>
<proteinExistence type="inferred from homology"/>
<dbReference type="Pfam" id="PF08352">
    <property type="entry name" value="oligo_HPY"/>
    <property type="match status" value="2"/>
</dbReference>
<accession>A0A917WAP7</accession>
<dbReference type="GO" id="GO:0016887">
    <property type="term" value="F:ATP hydrolysis activity"/>
    <property type="evidence" value="ECO:0007669"/>
    <property type="project" value="InterPro"/>
</dbReference>
<evidence type="ECO:0000256" key="4">
    <source>
        <dbReference type="ARBA" id="ARBA00022475"/>
    </source>
</evidence>
<evidence type="ECO:0000256" key="1">
    <source>
        <dbReference type="ARBA" id="ARBA00004202"/>
    </source>
</evidence>
<feature type="compositionally biased region" description="Low complexity" evidence="8">
    <location>
        <begin position="301"/>
        <end position="324"/>
    </location>
</feature>
<dbReference type="GO" id="GO:0005524">
    <property type="term" value="F:ATP binding"/>
    <property type="evidence" value="ECO:0007669"/>
    <property type="project" value="UniProtKB-KW"/>
</dbReference>
<evidence type="ECO:0000313" key="11">
    <source>
        <dbReference type="Proteomes" id="UP000655208"/>
    </source>
</evidence>
<dbReference type="InterPro" id="IPR050388">
    <property type="entry name" value="ABC_Ni/Peptide_Import"/>
</dbReference>
<keyword evidence="4" id="KW-1003">Cell membrane</keyword>
<dbReference type="FunFam" id="3.40.50.300:FF:000016">
    <property type="entry name" value="Oligopeptide ABC transporter ATP-binding component"/>
    <property type="match status" value="1"/>
</dbReference>
<dbReference type="Gene3D" id="3.40.50.300">
    <property type="entry name" value="P-loop containing nucleotide triphosphate hydrolases"/>
    <property type="match status" value="2"/>
</dbReference>
<name>A0A917WAP7_9ACTN</name>
<keyword evidence="3" id="KW-0813">Transport</keyword>
<dbReference type="GO" id="GO:0005886">
    <property type="term" value="C:plasma membrane"/>
    <property type="evidence" value="ECO:0007669"/>
    <property type="project" value="UniProtKB-SubCell"/>
</dbReference>
<dbReference type="RefSeq" id="WP_188939696.1">
    <property type="nucleotide sequence ID" value="NZ_BMNA01000001.1"/>
</dbReference>
<reference evidence="10" key="1">
    <citation type="journal article" date="2014" name="Int. J. Syst. Evol. Microbiol.">
        <title>Complete genome sequence of Corynebacterium casei LMG S-19264T (=DSM 44701T), isolated from a smear-ripened cheese.</title>
        <authorList>
            <consortium name="US DOE Joint Genome Institute (JGI-PGF)"/>
            <person name="Walter F."/>
            <person name="Albersmeier A."/>
            <person name="Kalinowski J."/>
            <person name="Ruckert C."/>
        </authorList>
    </citation>
    <scope>NUCLEOTIDE SEQUENCE</scope>
    <source>
        <strain evidence="10">CGMCC 4.7308</strain>
    </source>
</reference>
<evidence type="ECO:0000256" key="2">
    <source>
        <dbReference type="ARBA" id="ARBA00005417"/>
    </source>
</evidence>
<dbReference type="EMBL" id="BMNA01000001">
    <property type="protein sequence ID" value="GGL86460.1"/>
    <property type="molecule type" value="Genomic_DNA"/>
</dbReference>
<dbReference type="InterPro" id="IPR003439">
    <property type="entry name" value="ABC_transporter-like_ATP-bd"/>
</dbReference>
<evidence type="ECO:0000256" key="6">
    <source>
        <dbReference type="ARBA" id="ARBA00022840"/>
    </source>
</evidence>
<dbReference type="AlphaFoldDB" id="A0A917WAP7"/>
<feature type="domain" description="ABC transporter" evidence="9">
    <location>
        <begin position="19"/>
        <end position="266"/>
    </location>
</feature>
<feature type="domain" description="ABC transporter" evidence="9">
    <location>
        <begin position="369"/>
        <end position="612"/>
    </location>
</feature>
<dbReference type="NCBIfam" id="NF007739">
    <property type="entry name" value="PRK10419.1"/>
    <property type="match status" value="2"/>
</dbReference>
<evidence type="ECO:0000256" key="5">
    <source>
        <dbReference type="ARBA" id="ARBA00022741"/>
    </source>
</evidence>
<evidence type="ECO:0000313" key="10">
    <source>
        <dbReference type="EMBL" id="GGL86460.1"/>
    </source>
</evidence>
<dbReference type="GO" id="GO:0015833">
    <property type="term" value="P:peptide transport"/>
    <property type="evidence" value="ECO:0007669"/>
    <property type="project" value="InterPro"/>
</dbReference>
<gene>
    <name evidence="10" type="ORF">GCM10011594_02610</name>
</gene>
<comment type="similarity">
    <text evidence="2">Belongs to the ABC transporter superfamily.</text>
</comment>
<dbReference type="InterPro" id="IPR027417">
    <property type="entry name" value="P-loop_NTPase"/>
</dbReference>
<evidence type="ECO:0000256" key="7">
    <source>
        <dbReference type="ARBA" id="ARBA00023136"/>
    </source>
</evidence>
<dbReference type="PANTHER" id="PTHR43297">
    <property type="entry name" value="OLIGOPEPTIDE TRANSPORT ATP-BINDING PROTEIN APPD"/>
    <property type="match status" value="1"/>
</dbReference>
<protein>
    <submittedName>
        <fullName evidence="10">ABC transporter ATP-binding protein</fullName>
    </submittedName>
</protein>
<evidence type="ECO:0000256" key="3">
    <source>
        <dbReference type="ARBA" id="ARBA00022448"/>
    </source>
</evidence>
<keyword evidence="6 10" id="KW-0067">ATP-binding</keyword>
<dbReference type="PANTHER" id="PTHR43297:SF2">
    <property type="entry name" value="DIPEPTIDE TRANSPORT ATP-BINDING PROTEIN DPPD"/>
    <property type="match status" value="1"/>
</dbReference>
<evidence type="ECO:0000256" key="8">
    <source>
        <dbReference type="SAM" id="MobiDB-lite"/>
    </source>
</evidence>
<dbReference type="InterPro" id="IPR003593">
    <property type="entry name" value="AAA+_ATPase"/>
</dbReference>
<dbReference type="NCBIfam" id="NF008453">
    <property type="entry name" value="PRK11308.1"/>
    <property type="match status" value="2"/>
</dbReference>
<keyword evidence="5" id="KW-0547">Nucleotide-binding</keyword>
<dbReference type="Pfam" id="PF00005">
    <property type="entry name" value="ABC_tran"/>
    <property type="match status" value="2"/>
</dbReference>
<comment type="caution">
    <text evidence="10">The sequence shown here is derived from an EMBL/GenBank/DDBJ whole genome shotgun (WGS) entry which is preliminary data.</text>
</comment>
<dbReference type="PROSITE" id="PS00211">
    <property type="entry name" value="ABC_TRANSPORTER_1"/>
    <property type="match status" value="2"/>
</dbReference>
<feature type="region of interest" description="Disordered" evidence="8">
    <location>
        <begin position="301"/>
        <end position="359"/>
    </location>
</feature>
<dbReference type="InterPro" id="IPR013563">
    <property type="entry name" value="Oligopep_ABC_C"/>
</dbReference>
<keyword evidence="11" id="KW-1185">Reference proteome</keyword>
<dbReference type="SMART" id="SM00382">
    <property type="entry name" value="AAA"/>
    <property type="match status" value="2"/>
</dbReference>
<evidence type="ECO:0000259" key="9">
    <source>
        <dbReference type="PROSITE" id="PS50893"/>
    </source>
</evidence>
<sequence>MTATVDRKDLTSAPTVLSVRDLNIEFWVDGTWYPAVIDAEFDLRAGEVLSLVGESGSGKSTTAMSLMGLLPKNSHTSGSIKLGDREIVGAPQHYLRGIRGKDISVIFQEPMTALNPVYTIGFQISEMLRSHRAMAPHAARERAIELLKLVEIPDPERRVDSYPHQLSGGQRQRAMIAQSLAMDPKLLIADEPTTALDVTVQAEILKLMRDLKNRISASIVLITHDMGVVADMADRIVVMKDGRIVESGTADEIFHRPQHEYTRQLLGAVPHLGSVVADEGVEVADDLAEEVAEALGGVDATGTAVGTTVGTTTTTGTTTAPSSGGPAGPADHHGSSPVGTHVVLPRPADAGDPTRRAGIQPGVPVVVDLQNASVEYPKRGRTPAFRAVSDFTLQIGQGEVVGLVGESGSGKTTLGRALVGLLPVVEGTATVVGTTIVGAKNRDLRPIRRDVSFVFQDPGSSLNPRLPIGESIGEPIMLHEKVKGAELSKRVEALLDQVHLARAMRNRYPHELSGGQRQRVGIARALALSPKLLIADEPTSALDVSVQARVLQLFQDLQREQGFACLFVTHDLAVVEILARRIAVMRHGRLVELGTREQILAQPVDDYTKRLLAAVPVPDPEEQARRRHQRDVLLAAGVGVDEDEYQVF</sequence>
<dbReference type="Proteomes" id="UP000655208">
    <property type="component" value="Unassembled WGS sequence"/>
</dbReference>
<reference evidence="10" key="2">
    <citation type="submission" date="2020-09" db="EMBL/GenBank/DDBJ databases">
        <authorList>
            <person name="Sun Q."/>
            <person name="Zhou Y."/>
        </authorList>
    </citation>
    <scope>NUCLEOTIDE SEQUENCE</scope>
    <source>
        <strain evidence="10">CGMCC 4.7308</strain>
    </source>
</reference>
<dbReference type="SUPFAM" id="SSF52540">
    <property type="entry name" value="P-loop containing nucleoside triphosphate hydrolases"/>
    <property type="match status" value="2"/>
</dbReference>
<dbReference type="CDD" id="cd03257">
    <property type="entry name" value="ABC_NikE_OppD_transporters"/>
    <property type="match status" value="2"/>
</dbReference>
<dbReference type="PROSITE" id="PS50893">
    <property type="entry name" value="ABC_TRANSPORTER_2"/>
    <property type="match status" value="2"/>
</dbReference>
<comment type="subcellular location">
    <subcellularLocation>
        <location evidence="1">Cell membrane</location>
        <topology evidence="1">Peripheral membrane protein</topology>
    </subcellularLocation>
</comment>
<dbReference type="InterPro" id="IPR017871">
    <property type="entry name" value="ABC_transporter-like_CS"/>
</dbReference>
<organism evidence="10 11">
    <name type="scientific">Nakamurella endophytica</name>
    <dbReference type="NCBI Taxonomy" id="1748367"/>
    <lineage>
        <taxon>Bacteria</taxon>
        <taxon>Bacillati</taxon>
        <taxon>Actinomycetota</taxon>
        <taxon>Actinomycetes</taxon>
        <taxon>Nakamurellales</taxon>
        <taxon>Nakamurellaceae</taxon>
        <taxon>Nakamurella</taxon>
    </lineage>
</organism>